<evidence type="ECO:0000256" key="19">
    <source>
        <dbReference type="PIRSR" id="PIRSR038895-2"/>
    </source>
</evidence>
<organism evidence="20 21">
    <name type="scientific">Paraphoma chrysanthemicola</name>
    <dbReference type="NCBI Taxonomy" id="798071"/>
    <lineage>
        <taxon>Eukaryota</taxon>
        <taxon>Fungi</taxon>
        <taxon>Dikarya</taxon>
        <taxon>Ascomycota</taxon>
        <taxon>Pezizomycotina</taxon>
        <taxon>Dothideomycetes</taxon>
        <taxon>Pleosporomycetidae</taxon>
        <taxon>Pleosporales</taxon>
        <taxon>Pleosporineae</taxon>
        <taxon>Phaeosphaeriaceae</taxon>
        <taxon>Paraphoma</taxon>
    </lineage>
</organism>
<dbReference type="UniPathway" id="UPA00850"/>
<evidence type="ECO:0000256" key="7">
    <source>
        <dbReference type="ARBA" id="ARBA00022563"/>
    </source>
</evidence>
<comment type="caution">
    <text evidence="20">The sequence shown here is derived from an EMBL/GenBank/DDBJ whole genome shotgun (WGS) entry which is preliminary data.</text>
</comment>
<dbReference type="GO" id="GO:0004326">
    <property type="term" value="F:tetrahydrofolylpolyglutamate synthase activity"/>
    <property type="evidence" value="ECO:0007669"/>
    <property type="project" value="UniProtKB-EC"/>
</dbReference>
<keyword evidence="11" id="KW-0999">Mitochondrion inner membrane</keyword>
<keyword evidence="21" id="KW-1185">Reference proteome</keyword>
<keyword evidence="14" id="KW-0496">Mitochondrion</keyword>
<proteinExistence type="inferred from homology"/>
<dbReference type="InterPro" id="IPR001645">
    <property type="entry name" value="Folylpolyglutamate_synth"/>
</dbReference>
<feature type="binding site" evidence="19">
    <location>
        <position position="217"/>
    </location>
    <ligand>
        <name>Mg(2+)</name>
        <dbReference type="ChEBI" id="CHEBI:18420"/>
        <label>1</label>
    </ligand>
</feature>
<evidence type="ECO:0000256" key="11">
    <source>
        <dbReference type="ARBA" id="ARBA00022792"/>
    </source>
</evidence>
<keyword evidence="8 17" id="KW-0436">Ligase</keyword>
<evidence type="ECO:0000256" key="5">
    <source>
        <dbReference type="ARBA" id="ARBA00008276"/>
    </source>
</evidence>
<feature type="binding site" evidence="18">
    <location>
        <position position="339"/>
    </location>
    <ligand>
        <name>ATP</name>
        <dbReference type="ChEBI" id="CHEBI:30616"/>
    </ligand>
</feature>
<evidence type="ECO:0000256" key="14">
    <source>
        <dbReference type="ARBA" id="ARBA00023128"/>
    </source>
</evidence>
<keyword evidence="12 18" id="KW-0067">ATP-binding</keyword>
<dbReference type="Gene3D" id="3.40.1190.10">
    <property type="entry name" value="Mur-like, catalytic domain"/>
    <property type="match status" value="1"/>
</dbReference>
<evidence type="ECO:0000256" key="17">
    <source>
        <dbReference type="PIRNR" id="PIRNR038895"/>
    </source>
</evidence>
<feature type="binding site" evidence="19">
    <location>
        <position position="189"/>
    </location>
    <ligand>
        <name>Mg(2+)</name>
        <dbReference type="ChEBI" id="CHEBI:18420"/>
        <label>1</label>
    </ligand>
</feature>
<dbReference type="OrthoDB" id="5212574at2759"/>
<dbReference type="Gene3D" id="3.90.190.20">
    <property type="entry name" value="Mur ligase, C-terminal domain"/>
    <property type="match status" value="1"/>
</dbReference>
<comment type="pathway">
    <text evidence="4 17">Cofactor biosynthesis; tetrahydrofolylpolyglutamate biosynthesis.</text>
</comment>
<dbReference type="GO" id="GO:0046872">
    <property type="term" value="F:metal ion binding"/>
    <property type="evidence" value="ECO:0007669"/>
    <property type="project" value="UniProtKB-KW"/>
</dbReference>
<reference evidence="20" key="1">
    <citation type="journal article" date="2021" name="Nat. Commun.">
        <title>Genetic determinants of endophytism in the Arabidopsis root mycobiome.</title>
        <authorList>
            <person name="Mesny F."/>
            <person name="Miyauchi S."/>
            <person name="Thiergart T."/>
            <person name="Pickel B."/>
            <person name="Atanasova L."/>
            <person name="Karlsson M."/>
            <person name="Huettel B."/>
            <person name="Barry K.W."/>
            <person name="Haridas S."/>
            <person name="Chen C."/>
            <person name="Bauer D."/>
            <person name="Andreopoulos W."/>
            <person name="Pangilinan J."/>
            <person name="LaButti K."/>
            <person name="Riley R."/>
            <person name="Lipzen A."/>
            <person name="Clum A."/>
            <person name="Drula E."/>
            <person name="Henrissat B."/>
            <person name="Kohler A."/>
            <person name="Grigoriev I.V."/>
            <person name="Martin F.M."/>
            <person name="Hacquard S."/>
        </authorList>
    </citation>
    <scope>NUCLEOTIDE SEQUENCE</scope>
    <source>
        <strain evidence="20">MPI-SDFR-AT-0120</strain>
    </source>
</reference>
<accession>A0A8K0QYX7</accession>
<feature type="binding site" evidence="18">
    <location>
        <position position="353"/>
    </location>
    <ligand>
        <name>ATP</name>
        <dbReference type="ChEBI" id="CHEBI:30616"/>
    </ligand>
</feature>
<dbReference type="GO" id="GO:0005829">
    <property type="term" value="C:cytosol"/>
    <property type="evidence" value="ECO:0007669"/>
    <property type="project" value="TreeGrafter"/>
</dbReference>
<evidence type="ECO:0000256" key="15">
    <source>
        <dbReference type="ARBA" id="ARBA00023136"/>
    </source>
</evidence>
<keyword evidence="13 19" id="KW-0460">Magnesium</keyword>
<comment type="catalytic activity">
    <reaction evidence="16 17">
        <text>(6S)-5,6,7,8-tetrahydrofolyl-(gamma-L-Glu)(n) + L-glutamate + ATP = (6S)-5,6,7,8-tetrahydrofolyl-(gamma-L-Glu)(n+1) + ADP + phosphate + H(+)</text>
        <dbReference type="Rhea" id="RHEA:10580"/>
        <dbReference type="Rhea" id="RHEA-COMP:14738"/>
        <dbReference type="Rhea" id="RHEA-COMP:14740"/>
        <dbReference type="ChEBI" id="CHEBI:15378"/>
        <dbReference type="ChEBI" id="CHEBI:29985"/>
        <dbReference type="ChEBI" id="CHEBI:30616"/>
        <dbReference type="ChEBI" id="CHEBI:43474"/>
        <dbReference type="ChEBI" id="CHEBI:141005"/>
        <dbReference type="ChEBI" id="CHEBI:456216"/>
        <dbReference type="EC" id="6.3.2.17"/>
    </reaction>
</comment>
<evidence type="ECO:0000256" key="1">
    <source>
        <dbReference type="ARBA" id="ARBA00004273"/>
    </source>
</evidence>
<sequence length="526" mass="56833">MRSIARLYHSSSKGKRDYAAAVAALNTLQSNSSIVEAIRKFGRGMNNQAIPETLESCHKLGYEPSQFDRLKPIHIAGTKGKGSTSAFISSILAQYVTAKTSHTPPTKIGLCTSPHLRFVRERIQINNEPISEDMFAKYFFDVWDRFEAAAPATEKASEGASTKPPYFRYLTLMALHAYLEEGVDSAVIECGIGGEYDSTNILTNPTVTAVTSLGIDHIALLGSTLPEIAWHKAGIFKKGSVAFTVPQKEEAMTVLRERAAERGTDLHVVDVHPAIADNQIKLGLSAEFQKINASIAVAVAAAHLRVLGHTSVPDPTSTAHIELPPEFVRGLEHVRWAGRCEVRRERNVAWHIDGGHTLESIEITGRWFADQIAAATSTAASQSKVPRILIFNQQTRDANALAKALYAALQNGITSGSASPFTHVIFTTNQTSSDGYKPDLISINNNQQEVDSLVVQKALAQTWADIDSSADVHVLRTIEEAVGTARSVAHAWAKDAGAEAEVMVLITGSLHLVGGAIEVLETGKAS</sequence>
<evidence type="ECO:0000256" key="10">
    <source>
        <dbReference type="ARBA" id="ARBA00022741"/>
    </source>
</evidence>
<dbReference type="SUPFAM" id="SSF53244">
    <property type="entry name" value="MurD-like peptide ligases, peptide-binding domain"/>
    <property type="match status" value="1"/>
</dbReference>
<dbReference type="EC" id="6.3.2.17" evidence="17"/>
<name>A0A8K0QYX7_9PLEO</name>
<dbReference type="InterPro" id="IPR018109">
    <property type="entry name" value="Folylpolyglutamate_synth_CS"/>
</dbReference>
<evidence type="ECO:0000256" key="16">
    <source>
        <dbReference type="ARBA" id="ARBA00047493"/>
    </source>
</evidence>
<dbReference type="PROSITE" id="PS01011">
    <property type="entry name" value="FOLYLPOLYGLU_SYNT_1"/>
    <property type="match status" value="1"/>
</dbReference>
<comment type="cofactor">
    <cofactor evidence="17">
        <name>a monovalent cation</name>
        <dbReference type="ChEBI" id="CHEBI:60242"/>
    </cofactor>
    <text evidence="17">A monovalent cation.</text>
</comment>
<dbReference type="PIRSF" id="PIRSF038895">
    <property type="entry name" value="FPGS"/>
    <property type="match status" value="1"/>
</dbReference>
<evidence type="ECO:0000256" key="9">
    <source>
        <dbReference type="ARBA" id="ARBA00022723"/>
    </source>
</evidence>
<evidence type="ECO:0000256" key="18">
    <source>
        <dbReference type="PIRSR" id="PIRSR038895-1"/>
    </source>
</evidence>
<evidence type="ECO:0000256" key="8">
    <source>
        <dbReference type="ARBA" id="ARBA00022598"/>
    </source>
</evidence>
<evidence type="ECO:0000256" key="3">
    <source>
        <dbReference type="ARBA" id="ARBA00004496"/>
    </source>
</evidence>
<keyword evidence="9 19" id="KW-0479">Metal-binding</keyword>
<dbReference type="AlphaFoldDB" id="A0A8K0QYX7"/>
<dbReference type="InterPro" id="IPR023600">
    <property type="entry name" value="Folylpolyglutamate_synth_euk"/>
</dbReference>
<dbReference type="PANTHER" id="PTHR11136:SF5">
    <property type="entry name" value="FOLYLPOLYGLUTAMATE SYNTHASE, MITOCHONDRIAL"/>
    <property type="match status" value="1"/>
</dbReference>
<keyword evidence="7 17" id="KW-0554">One-carbon metabolism</keyword>
<evidence type="ECO:0000256" key="6">
    <source>
        <dbReference type="ARBA" id="ARBA00022490"/>
    </source>
</evidence>
<protein>
    <recommendedName>
        <fullName evidence="17">Folylpolyglutamate synthase</fullName>
        <ecNumber evidence="17">6.3.2.17</ecNumber>
    </recommendedName>
    <alternativeName>
        <fullName evidence="17">Folylpoly-gamma-glutamate synthetase</fullName>
    </alternativeName>
    <alternativeName>
        <fullName evidence="17">Tetrahydrofolylpolyglutamate synthase</fullName>
    </alternativeName>
</protein>
<dbReference type="GO" id="GO:0005759">
    <property type="term" value="C:mitochondrial matrix"/>
    <property type="evidence" value="ECO:0007669"/>
    <property type="project" value="UniProtKB-SubCell"/>
</dbReference>
<dbReference type="EMBL" id="JAGMVJ010000017">
    <property type="protein sequence ID" value="KAH7078497.1"/>
    <property type="molecule type" value="Genomic_DNA"/>
</dbReference>
<dbReference type="InterPro" id="IPR036565">
    <property type="entry name" value="Mur-like_cat_sf"/>
</dbReference>
<comment type="similarity">
    <text evidence="5 17">Belongs to the folylpolyglutamate synthase family.</text>
</comment>
<feature type="binding site" evidence="19">
    <location>
        <position position="113"/>
    </location>
    <ligand>
        <name>Mg(2+)</name>
        <dbReference type="ChEBI" id="CHEBI:18420"/>
        <label>1</label>
    </ligand>
</feature>
<dbReference type="Proteomes" id="UP000813461">
    <property type="component" value="Unassembled WGS sequence"/>
</dbReference>
<evidence type="ECO:0000313" key="20">
    <source>
        <dbReference type="EMBL" id="KAH7078497.1"/>
    </source>
</evidence>
<keyword evidence="6" id="KW-0963">Cytoplasm</keyword>
<comment type="subcellular location">
    <subcellularLocation>
        <location evidence="3">Cytoplasm</location>
    </subcellularLocation>
    <subcellularLocation>
        <location evidence="1">Mitochondrion inner membrane</location>
    </subcellularLocation>
    <subcellularLocation>
        <location evidence="2">Mitochondrion matrix</location>
    </subcellularLocation>
</comment>
<comment type="function">
    <text evidence="17">Catalyzes conversion of folates to polyglutamate derivatives allowing concentration of folate compounds in the cell and the intracellular retention of these cofactors, which are important substrates for most of the folate-dependent enzymes that are involved in one-carbon transfer reactions involved in purine, pyrimidine and amino acid synthesis.</text>
</comment>
<evidence type="ECO:0000256" key="4">
    <source>
        <dbReference type="ARBA" id="ARBA00005150"/>
    </source>
</evidence>
<dbReference type="SUPFAM" id="SSF53623">
    <property type="entry name" value="MurD-like peptide ligases, catalytic domain"/>
    <property type="match status" value="1"/>
</dbReference>
<evidence type="ECO:0000313" key="21">
    <source>
        <dbReference type="Proteomes" id="UP000813461"/>
    </source>
</evidence>
<dbReference type="GO" id="GO:0005743">
    <property type="term" value="C:mitochondrial inner membrane"/>
    <property type="evidence" value="ECO:0007669"/>
    <property type="project" value="UniProtKB-SubCell"/>
</dbReference>
<keyword evidence="10 18" id="KW-0547">Nucleotide-binding</keyword>
<keyword evidence="15" id="KW-0472">Membrane</keyword>
<dbReference type="GO" id="GO:0006730">
    <property type="term" value="P:one-carbon metabolic process"/>
    <property type="evidence" value="ECO:0007669"/>
    <property type="project" value="UniProtKB-KW"/>
</dbReference>
<dbReference type="InterPro" id="IPR036615">
    <property type="entry name" value="Mur_ligase_C_dom_sf"/>
</dbReference>
<evidence type="ECO:0000256" key="12">
    <source>
        <dbReference type="ARBA" id="ARBA00022840"/>
    </source>
</evidence>
<gene>
    <name evidence="20" type="ORF">FB567DRAFT_596095</name>
</gene>
<evidence type="ECO:0000256" key="2">
    <source>
        <dbReference type="ARBA" id="ARBA00004305"/>
    </source>
</evidence>
<dbReference type="FunFam" id="3.40.1190.10:FF:000009">
    <property type="entry name" value="Folylpolyglutamate synthase"/>
    <property type="match status" value="1"/>
</dbReference>
<dbReference type="NCBIfam" id="TIGR01499">
    <property type="entry name" value="folC"/>
    <property type="match status" value="1"/>
</dbReference>
<dbReference type="PANTHER" id="PTHR11136">
    <property type="entry name" value="FOLYLPOLYGLUTAMATE SYNTHASE-RELATED"/>
    <property type="match status" value="1"/>
</dbReference>
<dbReference type="GO" id="GO:0005524">
    <property type="term" value="F:ATP binding"/>
    <property type="evidence" value="ECO:0007669"/>
    <property type="project" value="UniProtKB-KW"/>
</dbReference>
<dbReference type="PROSITE" id="PS01012">
    <property type="entry name" value="FOLYLPOLYGLU_SYNT_2"/>
    <property type="match status" value="1"/>
</dbReference>
<evidence type="ECO:0000256" key="13">
    <source>
        <dbReference type="ARBA" id="ARBA00022842"/>
    </source>
</evidence>